<dbReference type="GO" id="GO:0006281">
    <property type="term" value="P:DNA repair"/>
    <property type="evidence" value="ECO:0007669"/>
    <property type="project" value="TreeGrafter"/>
</dbReference>
<dbReference type="GO" id="GO:0006261">
    <property type="term" value="P:DNA-templated DNA replication"/>
    <property type="evidence" value="ECO:0007669"/>
    <property type="project" value="TreeGrafter"/>
</dbReference>
<dbReference type="InterPro" id="IPR003959">
    <property type="entry name" value="ATPase_AAA_core"/>
</dbReference>
<keyword evidence="6" id="KW-0539">Nucleus</keyword>
<dbReference type="InterPro" id="IPR013748">
    <property type="entry name" value="Rep_factorC_C"/>
</dbReference>
<dbReference type="FunFam" id="3.40.50.300:FF:000129">
    <property type="entry name" value="Replication factor C subunit 5"/>
    <property type="match status" value="1"/>
</dbReference>
<dbReference type="SMART" id="SM00382">
    <property type="entry name" value="AAA"/>
    <property type="match status" value="1"/>
</dbReference>
<dbReference type="PANTHER" id="PTHR11669">
    <property type="entry name" value="REPLICATION FACTOR C / DNA POLYMERASE III GAMMA-TAU SUBUNIT"/>
    <property type="match status" value="1"/>
</dbReference>
<evidence type="ECO:0000259" key="9">
    <source>
        <dbReference type="SMART" id="SM00382"/>
    </source>
</evidence>
<dbReference type="PANTHER" id="PTHR11669:SF20">
    <property type="entry name" value="REPLICATION FACTOR C SUBUNIT 4"/>
    <property type="match status" value="1"/>
</dbReference>
<evidence type="ECO:0000256" key="3">
    <source>
        <dbReference type="ARBA" id="ARBA00022705"/>
    </source>
</evidence>
<dbReference type="InterPro" id="IPR047854">
    <property type="entry name" value="RFC_lid"/>
</dbReference>
<evidence type="ECO:0000256" key="5">
    <source>
        <dbReference type="ARBA" id="ARBA00022840"/>
    </source>
</evidence>
<dbReference type="GO" id="GO:0003689">
    <property type="term" value="F:DNA clamp loader activity"/>
    <property type="evidence" value="ECO:0007669"/>
    <property type="project" value="TreeGrafter"/>
</dbReference>
<dbReference type="CDD" id="cd18140">
    <property type="entry name" value="HLD_clamp_RFC"/>
    <property type="match status" value="1"/>
</dbReference>
<dbReference type="FunFam" id="1.20.272.10:FF:000011">
    <property type="entry name" value="Replication factor C subunit 2"/>
    <property type="match status" value="1"/>
</dbReference>
<protein>
    <recommendedName>
        <fullName evidence="9">AAA+ ATPase domain-containing protein</fullName>
    </recommendedName>
</protein>
<reference evidence="10" key="1">
    <citation type="submission" date="2020-01" db="EMBL/GenBank/DDBJ databases">
        <title>Development of genomics and gene disruption for Polysphondylium violaceum indicates a role for the polyketide synthase stlB in stalk morphogenesis.</title>
        <authorList>
            <person name="Narita B."/>
            <person name="Kawabe Y."/>
            <person name="Kin K."/>
            <person name="Saito T."/>
            <person name="Gibbs R."/>
            <person name="Kuspa A."/>
            <person name="Muzny D."/>
            <person name="Queller D."/>
            <person name="Richards S."/>
            <person name="Strassman J."/>
            <person name="Sucgang R."/>
            <person name="Worley K."/>
            <person name="Schaap P."/>
        </authorList>
    </citation>
    <scope>NUCLEOTIDE SEQUENCE</scope>
    <source>
        <strain evidence="10">QSvi11</strain>
    </source>
</reference>
<dbReference type="Gene3D" id="1.10.8.60">
    <property type="match status" value="1"/>
</dbReference>
<dbReference type="OrthoDB" id="4199794at2759"/>
<feature type="region of interest" description="Disordered" evidence="8">
    <location>
        <begin position="1"/>
        <end position="21"/>
    </location>
</feature>
<comment type="similarity">
    <text evidence="2">Belongs to the activator 1 small subunits family.</text>
</comment>
<dbReference type="InterPro" id="IPR027417">
    <property type="entry name" value="P-loop_NTPase"/>
</dbReference>
<comment type="subunit">
    <text evidence="7">Heteropentamer of various rfc subunits that forms a complex (RFC) with PCNA in the presence of ATP.</text>
</comment>
<feature type="domain" description="AAA+ ATPase" evidence="9">
    <location>
        <begin position="52"/>
        <end position="186"/>
    </location>
</feature>
<dbReference type="SUPFAM" id="SSF48019">
    <property type="entry name" value="post-AAA+ oligomerization domain-like"/>
    <property type="match status" value="1"/>
</dbReference>
<dbReference type="GO" id="GO:0005663">
    <property type="term" value="C:DNA replication factor C complex"/>
    <property type="evidence" value="ECO:0007669"/>
    <property type="project" value="TreeGrafter"/>
</dbReference>
<comment type="caution">
    <text evidence="10">The sequence shown here is derived from an EMBL/GenBank/DDBJ whole genome shotgun (WGS) entry which is preliminary data.</text>
</comment>
<dbReference type="Gene3D" id="1.20.272.10">
    <property type="match status" value="1"/>
</dbReference>
<organism evidence="10 11">
    <name type="scientific">Polysphondylium violaceum</name>
    <dbReference type="NCBI Taxonomy" id="133409"/>
    <lineage>
        <taxon>Eukaryota</taxon>
        <taxon>Amoebozoa</taxon>
        <taxon>Evosea</taxon>
        <taxon>Eumycetozoa</taxon>
        <taxon>Dictyostelia</taxon>
        <taxon>Dictyosteliales</taxon>
        <taxon>Dictyosteliaceae</taxon>
        <taxon>Polysphondylium</taxon>
    </lineage>
</organism>
<dbReference type="Pfam" id="PF21960">
    <property type="entry name" value="RCF1-5-like_lid"/>
    <property type="match status" value="1"/>
</dbReference>
<accession>A0A8J4PWW5</accession>
<dbReference type="NCBIfam" id="NF001679">
    <property type="entry name" value="PRK00440.1"/>
    <property type="match status" value="1"/>
</dbReference>
<dbReference type="InterPro" id="IPR003593">
    <property type="entry name" value="AAA+_ATPase"/>
</dbReference>
<evidence type="ECO:0000256" key="6">
    <source>
        <dbReference type="ARBA" id="ARBA00023242"/>
    </source>
</evidence>
<evidence type="ECO:0000256" key="8">
    <source>
        <dbReference type="SAM" id="MobiDB-lite"/>
    </source>
</evidence>
<dbReference type="AlphaFoldDB" id="A0A8J4PWW5"/>
<sequence>MSLKAANNNSNNTKKATETEQWVSKYRPKKVDELAHQEEVVSALKSSLKSGNLPHLLFYGPPGTGKTSAVLAVANEIYGPELIKDRVLELNASDERGIEIVRTKIKNFANFAVNKSSGSNGAPGASFKLIILDEADSMTIDAQAALRRTIENTSKNTRFCLLCNYISKIIDPLASRCAKFRFKPLEETAMIDRLKYISKEEGVNCKDQVYSAIQQVSDGDMRKAITYLQSSFRFFGNNITEQSIYDISGTLPPSLIKQYIDTCKSNSFDKLQSMVQNLINQGYPASQVITQLFDYVVLYKGMNDKQKALVTIKLGQVDKCLTDGSDEYLQLLDLASYIMKQLTASNGMDLD</sequence>
<name>A0A8J4PWW5_9MYCE</name>
<keyword evidence="3" id="KW-0235">DNA replication</keyword>
<dbReference type="Pfam" id="PF08542">
    <property type="entry name" value="Rep_fac_C"/>
    <property type="match status" value="1"/>
</dbReference>
<dbReference type="CDD" id="cd00009">
    <property type="entry name" value="AAA"/>
    <property type="match status" value="1"/>
</dbReference>
<dbReference type="InterPro" id="IPR008921">
    <property type="entry name" value="DNA_pol3_clamp-load_cplx_C"/>
</dbReference>
<dbReference type="EMBL" id="AJWJ01000064">
    <property type="protein sequence ID" value="KAF2076353.1"/>
    <property type="molecule type" value="Genomic_DNA"/>
</dbReference>
<gene>
    <name evidence="10" type="ORF">CYY_002359</name>
</gene>
<evidence type="ECO:0000256" key="4">
    <source>
        <dbReference type="ARBA" id="ARBA00022741"/>
    </source>
</evidence>
<evidence type="ECO:0000256" key="2">
    <source>
        <dbReference type="ARBA" id="ARBA00005378"/>
    </source>
</evidence>
<feature type="compositionally biased region" description="Low complexity" evidence="8">
    <location>
        <begin position="1"/>
        <end position="14"/>
    </location>
</feature>
<dbReference type="FunFam" id="1.10.8.60:FF:000032">
    <property type="entry name" value="Replication factor C subunit 4"/>
    <property type="match status" value="1"/>
</dbReference>
<dbReference type="Proteomes" id="UP000695562">
    <property type="component" value="Unassembled WGS sequence"/>
</dbReference>
<keyword evidence="5" id="KW-0067">ATP-binding</keyword>
<dbReference type="SUPFAM" id="SSF52540">
    <property type="entry name" value="P-loop containing nucleoside triphosphate hydrolases"/>
    <property type="match status" value="1"/>
</dbReference>
<keyword evidence="11" id="KW-1185">Reference proteome</keyword>
<keyword evidence="4" id="KW-0547">Nucleotide-binding</keyword>
<dbReference type="Gene3D" id="3.40.50.300">
    <property type="entry name" value="P-loop containing nucleotide triphosphate hydrolases"/>
    <property type="match status" value="1"/>
</dbReference>
<dbReference type="GO" id="GO:0016887">
    <property type="term" value="F:ATP hydrolysis activity"/>
    <property type="evidence" value="ECO:0007669"/>
    <property type="project" value="InterPro"/>
</dbReference>
<dbReference type="Pfam" id="PF00004">
    <property type="entry name" value="AAA"/>
    <property type="match status" value="1"/>
</dbReference>
<dbReference type="GO" id="GO:0005634">
    <property type="term" value="C:nucleus"/>
    <property type="evidence" value="ECO:0007669"/>
    <property type="project" value="UniProtKB-SubCell"/>
</dbReference>
<evidence type="ECO:0000256" key="7">
    <source>
        <dbReference type="ARBA" id="ARBA00064497"/>
    </source>
</evidence>
<dbReference type="GO" id="GO:0005524">
    <property type="term" value="F:ATP binding"/>
    <property type="evidence" value="ECO:0007669"/>
    <property type="project" value="UniProtKB-KW"/>
</dbReference>
<evidence type="ECO:0000313" key="10">
    <source>
        <dbReference type="EMBL" id="KAF2076353.1"/>
    </source>
</evidence>
<proteinExistence type="inferred from homology"/>
<dbReference type="GO" id="GO:0003677">
    <property type="term" value="F:DNA binding"/>
    <property type="evidence" value="ECO:0007669"/>
    <property type="project" value="InterPro"/>
</dbReference>
<dbReference type="InterPro" id="IPR050238">
    <property type="entry name" value="DNA_Rep/Repair_Clamp_Loader"/>
</dbReference>
<comment type="subcellular location">
    <subcellularLocation>
        <location evidence="1">Nucleus</location>
    </subcellularLocation>
</comment>
<evidence type="ECO:0000256" key="1">
    <source>
        <dbReference type="ARBA" id="ARBA00004123"/>
    </source>
</evidence>
<evidence type="ECO:0000313" key="11">
    <source>
        <dbReference type="Proteomes" id="UP000695562"/>
    </source>
</evidence>